<evidence type="ECO:0000313" key="1">
    <source>
        <dbReference type="EMBL" id="QCU82598.1"/>
    </source>
</evidence>
<geneLocation type="mitochondrion" evidence="1"/>
<accession>A0A4P9JLB1</accession>
<organism evidence="1">
    <name type="scientific">Pseudourostyla cristata</name>
    <dbReference type="NCBI Taxonomy" id="293816"/>
    <lineage>
        <taxon>Eukaryota</taxon>
        <taxon>Sar</taxon>
        <taxon>Alveolata</taxon>
        <taxon>Ciliophora</taxon>
        <taxon>Intramacronucleata</taxon>
        <taxon>Spirotrichea</taxon>
        <taxon>Stichotrichia</taxon>
        <taxon>Urostylida</taxon>
        <taxon>Pseudourostylidae</taxon>
        <taxon>Pseudourostyla</taxon>
    </lineage>
</organism>
<dbReference type="AlphaFoldDB" id="A0A4P9JLB1"/>
<keyword evidence="1" id="KW-0496">Mitochondrion</keyword>
<name>A0A4P9JLB1_9SPIT</name>
<sequence>MIGDSEAVVTPFMQDGTYPPRNFATFGPSRLQPPFTGTSIDKRYLLIFILQHWAGVRLYTSLLNLAESCVFGKQSLPPLFCYYCESSFFQSYGVILPSSFNHIFSSL</sequence>
<protein>
    <submittedName>
        <fullName evidence="1">Uncharacterized protein</fullName>
    </submittedName>
</protein>
<gene>
    <name evidence="1" type="primary">orf107</name>
</gene>
<dbReference type="EMBL" id="MH888186">
    <property type="protein sequence ID" value="QCU82598.1"/>
    <property type="molecule type" value="Genomic_DNA"/>
</dbReference>
<proteinExistence type="predicted"/>
<reference evidence="1" key="1">
    <citation type="journal article" date="2019" name="Mitochondrial DNA Part B Resour">
        <title>The mitochondrial genome of the ciliate Pseudourostyla cristata (Ciliophora, Urostylida).</title>
        <authorList>
            <person name="Park K.-M."/>
            <person name="Min G.-S."/>
            <person name="Kim S."/>
        </authorList>
    </citation>
    <scope>NUCLEOTIDE SEQUENCE</scope>
</reference>